<keyword evidence="1" id="KW-0472">Membrane</keyword>
<gene>
    <name evidence="3" type="ORF">U14_01439</name>
</gene>
<protein>
    <submittedName>
        <fullName evidence="3">Glycosyl transferase family 39</fullName>
    </submittedName>
</protein>
<keyword evidence="1" id="KW-0812">Transmembrane</keyword>
<dbReference type="HOGENOM" id="CLU_249441_0_0_0"/>
<dbReference type="Pfam" id="PF10060">
    <property type="entry name" value="DUF2298"/>
    <property type="match status" value="1"/>
</dbReference>
<dbReference type="EMBL" id="DF820456">
    <property type="protein sequence ID" value="GAK50212.1"/>
    <property type="molecule type" value="Genomic_DNA"/>
</dbReference>
<feature type="transmembrane region" description="Helical" evidence="1">
    <location>
        <begin position="13"/>
        <end position="35"/>
    </location>
</feature>
<feature type="transmembrane region" description="Helical" evidence="1">
    <location>
        <begin position="639"/>
        <end position="659"/>
    </location>
</feature>
<feature type="transmembrane region" description="Helical" evidence="1">
    <location>
        <begin position="897"/>
        <end position="914"/>
    </location>
</feature>
<proteinExistence type="predicted"/>
<dbReference type="NCBIfam" id="TIGR03662">
    <property type="entry name" value="Chlor_Arch_YYY"/>
    <property type="match status" value="1"/>
</dbReference>
<feature type="transmembrane region" description="Helical" evidence="1">
    <location>
        <begin position="756"/>
        <end position="776"/>
    </location>
</feature>
<evidence type="ECO:0000313" key="4">
    <source>
        <dbReference type="Proteomes" id="UP000030700"/>
    </source>
</evidence>
<keyword evidence="4" id="KW-1185">Reference proteome</keyword>
<feature type="transmembrane region" description="Helical" evidence="1">
    <location>
        <begin position="671"/>
        <end position="694"/>
    </location>
</feature>
<feature type="transmembrane region" description="Helical" evidence="1">
    <location>
        <begin position="179"/>
        <end position="200"/>
    </location>
</feature>
<feature type="transmembrane region" description="Helical" evidence="1">
    <location>
        <begin position="872"/>
        <end position="891"/>
    </location>
</feature>
<dbReference type="Pfam" id="PF13231">
    <property type="entry name" value="PMT_2"/>
    <property type="match status" value="1"/>
</dbReference>
<organism evidence="3">
    <name type="scientific">Candidatus Moduliflexus flocculans</name>
    <dbReference type="NCBI Taxonomy" id="1499966"/>
    <lineage>
        <taxon>Bacteria</taxon>
        <taxon>Candidatus Moduliflexota</taxon>
        <taxon>Candidatus Moduliflexia</taxon>
        <taxon>Candidatus Moduliflexales</taxon>
        <taxon>Candidatus Moduliflexaceae</taxon>
    </lineage>
</organism>
<feature type="transmembrane region" description="Helical" evidence="1">
    <location>
        <begin position="1000"/>
        <end position="1020"/>
    </location>
</feature>
<feature type="transmembrane region" description="Helical" evidence="1">
    <location>
        <begin position="846"/>
        <end position="865"/>
    </location>
</feature>
<evidence type="ECO:0000256" key="1">
    <source>
        <dbReference type="SAM" id="Phobius"/>
    </source>
</evidence>
<feature type="transmembrane region" description="Helical" evidence="1">
    <location>
        <begin position="287"/>
        <end position="304"/>
    </location>
</feature>
<feature type="transmembrane region" description="Helical" evidence="1">
    <location>
        <begin position="47"/>
        <end position="65"/>
    </location>
</feature>
<evidence type="ECO:0000259" key="2">
    <source>
        <dbReference type="Pfam" id="PF13231"/>
    </source>
</evidence>
<feature type="transmembrane region" description="Helical" evidence="1">
    <location>
        <begin position="782"/>
        <end position="804"/>
    </location>
</feature>
<keyword evidence="1" id="KW-1133">Transmembrane helix</keyword>
<sequence length="1314" mass="148700">MNDLEANHWNPKFFAYGSLPIYLLKIVQMAADAILARLNRPPADFFMLGRAISALFGSLTLLLLYRFGKRFFSERVGILSSALLGVTVLHIQLSHFLTVDVMLTFFVVLAVYYAAQLTESPAKFSYSLLCGAIIGLALATKVSAAPLFGVLGVAHLLVMAREIREHRSAWKTLLRHAGIFLAAALLAGVVFAACEPYALLDYQEFARQIKEQNDMALGKSQPPYVIQYEGTSAYWYPLQQLVRYGMGLPLGLLTLFGVVAVSLWTLSWIGTSILAEKREHSPLKHPQAALLALAWFAPVFIIVGGFKVKFLRYLVPLTPFLCLFGAIWIDSLLQKARLWKWATIAAFVGIFVYSAWYAVAFTAIYGRDDPRIQASRAIYANIPHGSTILTELWEFTSLVPVDGGNPGDYRLESVDIYPSDGTEKIWTIAEQLSRADVIFLATKRLYGSILRVPDRYPLTIKYYQLLFDGQLGFEPIAPLTNYPSLFGKTFNDDFADESFSVYEHPKTILFQKVREMTQNELAALIINAPLVQNPEMLRKRLLAFPRDENDERQLAQPRLPAQGALSRLSEGTPSFQWMAVLIWWGTVELLSIIAFPLTCLIFGNLTDKGYAAAKVCGLLFPAYLVWISTNLDLTRFAQATLWSAVAWLAALSLSALLLFRRRLSAILKSRWKTFAMYELIFFASYAGFIAFRAYNPDIFWSESSMDFSILNALVRSETLPPHDPWISGFPLNYYYVGHYFVAALTKLTGIAPQITYNLAFAIFPALAILQVFALMYNLTRRYAAALTGSVFACILGNLDGFFLLRDWLTSKEPYYRYFRCAHEIVSYSVHEFPFWSFIFLDLHAHLLNLPFVLITLQIGLNWLFWKSTPRTSAATLLQLAAYALIIGTLAVISSWDYPTGVIFLMLIALLHLWRHRVRLREQWREALTPLAQIVLMIPASFCFYLPFYQTFSRKGMGIGLVGNLTTPFPAFWTIFGLFLLITLSWYVWQAVRTRSMRTGVTLMALITVGVLTGVIASGGFQFKATTLIFTIGVTLFSAVALAHRFDHHRADAFAWLCCAYACVIVAGCDLIFIRDFLEGGEWKRMNTIFKFYFPAWILFSIAAAYGLARMVAGFKRLKRTASHSSAAYSGYVIWLACIGVYVALCAIFPVMTVYTKRHGVDVYQRRWLPPTLDGLAYLKATNSNEYEAIRWLNANVAGTPTIVEAVNNDYLYEYARISANTGLPAILGWPSHVDQREHWQRTGLRREDVTEIYSSADIGRVRDLLRFYHAQYIIVGTIERRDFTPEMLKKFEDFPEYFTPVFRAGGTVIYFVQQ</sequence>
<feature type="transmembrane region" description="Helical" evidence="1">
    <location>
        <begin position="1026"/>
        <end position="1045"/>
    </location>
</feature>
<dbReference type="STRING" id="1499966.U14_01439"/>
<feature type="transmembrane region" description="Helical" evidence="1">
    <location>
        <begin position="96"/>
        <end position="114"/>
    </location>
</feature>
<feature type="transmembrane region" description="Helical" evidence="1">
    <location>
        <begin position="968"/>
        <end position="988"/>
    </location>
</feature>
<feature type="transmembrane region" description="Helical" evidence="1">
    <location>
        <begin position="1093"/>
        <end position="1112"/>
    </location>
</feature>
<keyword evidence="3" id="KW-0808">Transferase</keyword>
<feature type="transmembrane region" description="Helical" evidence="1">
    <location>
        <begin position="126"/>
        <end position="158"/>
    </location>
</feature>
<feature type="transmembrane region" description="Helical" evidence="1">
    <location>
        <begin position="1052"/>
        <end position="1073"/>
    </location>
</feature>
<name>A0A0S6VVM4_9BACT</name>
<feature type="transmembrane region" description="Helical" evidence="1">
    <location>
        <begin position="577"/>
        <end position="602"/>
    </location>
</feature>
<dbReference type="PANTHER" id="PTHR10790:SF51">
    <property type="entry name" value="TETRATRICOPEPTIDE REPEAT PROTEIN"/>
    <property type="match status" value="1"/>
</dbReference>
<feature type="domain" description="Glycosyltransferase RgtA/B/C/D-like" evidence="2">
    <location>
        <begin position="50"/>
        <end position="187"/>
    </location>
</feature>
<accession>A0A0S6VVM4</accession>
<reference evidence="3" key="1">
    <citation type="journal article" date="2015" name="PeerJ">
        <title>First genomic representation of candidate bacterial phylum KSB3 points to enhanced environmental sensing as a trigger of wastewater bulking.</title>
        <authorList>
            <person name="Sekiguchi Y."/>
            <person name="Ohashi A."/>
            <person name="Parks D.H."/>
            <person name="Yamauchi T."/>
            <person name="Tyson G.W."/>
            <person name="Hugenholtz P."/>
        </authorList>
    </citation>
    <scope>NUCLEOTIDE SEQUENCE [LARGE SCALE GENOMIC DNA]</scope>
</reference>
<feature type="transmembrane region" description="Helical" evidence="1">
    <location>
        <begin position="310"/>
        <end position="329"/>
    </location>
</feature>
<dbReference type="PANTHER" id="PTHR10790">
    <property type="entry name" value="TPR-DOMAIN CONTAINING PROTEIN"/>
    <property type="match status" value="1"/>
</dbReference>
<dbReference type="InterPro" id="IPR038731">
    <property type="entry name" value="RgtA/B/C-like"/>
</dbReference>
<feature type="transmembrane region" description="Helical" evidence="1">
    <location>
        <begin position="341"/>
        <end position="366"/>
    </location>
</feature>
<feature type="transmembrane region" description="Helical" evidence="1">
    <location>
        <begin position="250"/>
        <end position="275"/>
    </location>
</feature>
<dbReference type="GO" id="GO:0016740">
    <property type="term" value="F:transferase activity"/>
    <property type="evidence" value="ECO:0007669"/>
    <property type="project" value="UniProtKB-KW"/>
</dbReference>
<dbReference type="Proteomes" id="UP000030700">
    <property type="component" value="Unassembled WGS sequence"/>
</dbReference>
<feature type="transmembrane region" description="Helical" evidence="1">
    <location>
        <begin position="926"/>
        <end position="948"/>
    </location>
</feature>
<feature type="transmembrane region" description="Helical" evidence="1">
    <location>
        <begin position="609"/>
        <end position="627"/>
    </location>
</feature>
<feature type="transmembrane region" description="Helical" evidence="1">
    <location>
        <begin position="1132"/>
        <end position="1154"/>
    </location>
</feature>
<evidence type="ECO:0000313" key="3">
    <source>
        <dbReference type="EMBL" id="GAK50212.1"/>
    </source>
</evidence>
<dbReference type="InterPro" id="IPR018746">
    <property type="entry name" value="DUF2298"/>
</dbReference>